<dbReference type="CDD" id="cd03108">
    <property type="entry name" value="AdSS"/>
    <property type="match status" value="1"/>
</dbReference>
<evidence type="ECO:0000256" key="6">
    <source>
        <dbReference type="ARBA" id="ARBA00022842"/>
    </source>
</evidence>
<comment type="catalytic activity">
    <reaction evidence="8 10">
        <text>IMP + L-aspartate + GTP = N(6)-(1,2-dicarboxyethyl)-AMP + GDP + phosphate + 2 H(+)</text>
        <dbReference type="Rhea" id="RHEA:15753"/>
        <dbReference type="ChEBI" id="CHEBI:15378"/>
        <dbReference type="ChEBI" id="CHEBI:29991"/>
        <dbReference type="ChEBI" id="CHEBI:37565"/>
        <dbReference type="ChEBI" id="CHEBI:43474"/>
        <dbReference type="ChEBI" id="CHEBI:57567"/>
        <dbReference type="ChEBI" id="CHEBI:58053"/>
        <dbReference type="ChEBI" id="CHEBI:58189"/>
        <dbReference type="EC" id="6.3.4.4"/>
    </reaction>
</comment>
<dbReference type="PANTHER" id="PTHR11846:SF0">
    <property type="entry name" value="ADENYLOSUCCINATE SYNTHETASE"/>
    <property type="match status" value="1"/>
</dbReference>
<dbReference type="PROSITE" id="PS00513">
    <property type="entry name" value="ADENYLOSUCCIN_SYN_2"/>
    <property type="match status" value="1"/>
</dbReference>
<feature type="binding site" description="in other chain" evidence="8">
    <location>
        <position position="131"/>
    </location>
    <ligand>
        <name>IMP</name>
        <dbReference type="ChEBI" id="CHEBI:58053"/>
        <note>ligand shared between dimeric partners</note>
    </ligand>
</feature>
<dbReference type="EMBL" id="VRYY01000005">
    <property type="protein sequence ID" value="MBG3875489.1"/>
    <property type="molecule type" value="Genomic_DNA"/>
</dbReference>
<feature type="binding site" description="in other chain" evidence="8">
    <location>
        <position position="241"/>
    </location>
    <ligand>
        <name>IMP</name>
        <dbReference type="ChEBI" id="CHEBI:58053"/>
        <note>ligand shared between dimeric partners</note>
    </ligand>
</feature>
<comment type="pathway">
    <text evidence="8 10">Purine metabolism; AMP biosynthesis via de novo pathway; AMP from IMP: step 1/2.</text>
</comment>
<accession>A0ABS0IZC5</accession>
<gene>
    <name evidence="8" type="primary">purA</name>
    <name evidence="11" type="ORF">FVW20_00215</name>
</gene>
<feature type="active site" evidence="9">
    <location>
        <position position="142"/>
    </location>
</feature>
<keyword evidence="7 8" id="KW-0342">GTP-binding</keyword>
<comment type="cofactor">
    <cofactor evidence="8">
        <name>Mg(2+)</name>
        <dbReference type="ChEBI" id="CHEBI:18420"/>
    </cofactor>
    <text evidence="8">Binds 1 Mg(2+) ion per subunit.</text>
</comment>
<dbReference type="InterPro" id="IPR018220">
    <property type="entry name" value="Adenylosuccin_syn_GTP-bd"/>
</dbReference>
<dbReference type="SMART" id="SM00788">
    <property type="entry name" value="Adenylsucc_synt"/>
    <property type="match status" value="1"/>
</dbReference>
<feature type="binding site" evidence="8">
    <location>
        <begin position="301"/>
        <end position="307"/>
    </location>
    <ligand>
        <name>substrate</name>
    </ligand>
</feature>
<proteinExistence type="inferred from homology"/>
<protein>
    <recommendedName>
        <fullName evidence="8 10">Adenylosuccinate synthetase</fullName>
        <shortName evidence="8">AMPSase</shortName>
        <shortName evidence="8">AdSS</shortName>
        <ecNumber evidence="8 10">6.3.4.4</ecNumber>
    </recommendedName>
    <alternativeName>
        <fullName evidence="8">IMP--aspartate ligase</fullName>
    </alternativeName>
</protein>
<dbReference type="GO" id="GO:0004019">
    <property type="term" value="F:adenylosuccinate synthase activity"/>
    <property type="evidence" value="ECO:0007669"/>
    <property type="project" value="UniProtKB-EC"/>
</dbReference>
<feature type="binding site" description="in other chain" evidence="8">
    <location>
        <begin position="38"/>
        <end position="41"/>
    </location>
    <ligand>
        <name>IMP</name>
        <dbReference type="ChEBI" id="CHEBI:58053"/>
        <note>ligand shared between dimeric partners</note>
    </ligand>
</feature>
<dbReference type="Gene3D" id="1.10.300.10">
    <property type="entry name" value="Adenylosuccinate Synthetase, subunit A, domain 2"/>
    <property type="match status" value="1"/>
</dbReference>
<keyword evidence="3 8" id="KW-0479">Metal-binding</keyword>
<feature type="binding site" evidence="8">
    <location>
        <position position="13"/>
    </location>
    <ligand>
        <name>Mg(2+)</name>
        <dbReference type="ChEBI" id="CHEBI:18420"/>
    </ligand>
</feature>
<dbReference type="NCBIfam" id="TIGR00184">
    <property type="entry name" value="purA"/>
    <property type="match status" value="1"/>
</dbReference>
<dbReference type="Gene3D" id="3.90.170.10">
    <property type="entry name" value="Adenylosuccinate Synthetase, subunit A, domain 3"/>
    <property type="match status" value="1"/>
</dbReference>
<sequence>MSNVVVMGAQWGDEGKGKIVDLLTRKCDVIVRFQGGNNAGHTVLVGDKQYILHLIPSGILHPGKKCLIGNGVVLDPAVFCREVETLRDKDVDVSPARLMISRKAHVIMPYHKALDVARECHKTNESKIGTTGRGIGPCYEDKMSRIGIRAADLAMPELLRAKIEAALLEKNALLVGLYGGEAMTVDAVFDEVMAVAPRVVPHLADVTAEIEEAWAAGQHVMFEGAQGTHLDIDHGTYPFVTSSNTVSGNASAGSGVAPTRLDRIVAIVKAYTTRVGAGPFPTEQLNETGDYLQQKGHEFGATTGRKRRCGWLDAVVLREAVRLNGPTDIALTKLDVLSGLKELKICTAYEYQGGTITVAPQEQNGMAHVTPVYETMPGWDDDITGCTTWESLPAPTRAYIARIEELTGVRVSLVSVGPERDQTISRGW</sequence>
<keyword evidence="4 8" id="KW-0547">Nucleotide-binding</keyword>
<dbReference type="SUPFAM" id="SSF52540">
    <property type="entry name" value="P-loop containing nucleoside triphosphate hydrolases"/>
    <property type="match status" value="1"/>
</dbReference>
<dbReference type="NCBIfam" id="NF002223">
    <property type="entry name" value="PRK01117.1"/>
    <property type="match status" value="1"/>
</dbReference>
<dbReference type="HAMAP" id="MF_00011">
    <property type="entry name" value="Adenylosucc_synth"/>
    <property type="match status" value="1"/>
</dbReference>
<comment type="caution">
    <text evidence="11">The sequence shown here is derived from an EMBL/GenBank/DDBJ whole genome shotgun (WGS) entry which is preliminary data.</text>
</comment>
<evidence type="ECO:0000313" key="11">
    <source>
        <dbReference type="EMBL" id="MBG3875489.1"/>
    </source>
</evidence>
<comment type="function">
    <text evidence="8">Plays an important role in the de novo pathway of purine nucleotide biosynthesis. Catalyzes the first committed step in the biosynthesis of AMP from IMP.</text>
</comment>
<keyword evidence="12" id="KW-1185">Reference proteome</keyword>
<dbReference type="InterPro" id="IPR027417">
    <property type="entry name" value="P-loop_NTPase"/>
</dbReference>
<dbReference type="InterPro" id="IPR042109">
    <property type="entry name" value="Adenylosuccinate_synth_dom1"/>
</dbReference>
<evidence type="ECO:0000256" key="8">
    <source>
        <dbReference type="HAMAP-Rule" id="MF_00011"/>
    </source>
</evidence>
<feature type="binding site" description="in other chain" evidence="8">
    <location>
        <position position="305"/>
    </location>
    <ligand>
        <name>IMP</name>
        <dbReference type="ChEBI" id="CHEBI:58053"/>
        <note>ligand shared between dimeric partners</note>
    </ligand>
</feature>
<dbReference type="InterPro" id="IPR001114">
    <property type="entry name" value="Adenylosuccinate_synthetase"/>
</dbReference>
<evidence type="ECO:0000256" key="9">
    <source>
        <dbReference type="PROSITE-ProRule" id="PRU10134"/>
    </source>
</evidence>
<dbReference type="EC" id="6.3.4.4" evidence="8 10"/>
<feature type="binding site" evidence="8">
    <location>
        <begin position="333"/>
        <end position="335"/>
    </location>
    <ligand>
        <name>GTP</name>
        <dbReference type="ChEBI" id="CHEBI:37565"/>
    </ligand>
</feature>
<dbReference type="Proteomes" id="UP001194469">
    <property type="component" value="Unassembled WGS sequence"/>
</dbReference>
<comment type="subcellular location">
    <subcellularLocation>
        <location evidence="8">Cytoplasm</location>
    </subcellularLocation>
</comment>
<keyword evidence="5 8" id="KW-0658">Purine biosynthesis</keyword>
<evidence type="ECO:0000256" key="2">
    <source>
        <dbReference type="ARBA" id="ARBA00022598"/>
    </source>
</evidence>
<organism evidence="11 12">
    <name type="scientific">Nitratidesulfovibrio oxamicus</name>
    <dbReference type="NCBI Taxonomy" id="32016"/>
    <lineage>
        <taxon>Bacteria</taxon>
        <taxon>Pseudomonadati</taxon>
        <taxon>Thermodesulfobacteriota</taxon>
        <taxon>Desulfovibrionia</taxon>
        <taxon>Desulfovibrionales</taxon>
        <taxon>Desulfovibrionaceae</taxon>
        <taxon>Nitratidesulfovibrio</taxon>
    </lineage>
</organism>
<evidence type="ECO:0000256" key="10">
    <source>
        <dbReference type="RuleBase" id="RU000520"/>
    </source>
</evidence>
<feature type="binding site" description="in other chain" evidence="8">
    <location>
        <position position="226"/>
    </location>
    <ligand>
        <name>IMP</name>
        <dbReference type="ChEBI" id="CHEBI:58053"/>
        <note>ligand shared between dimeric partners</note>
    </ligand>
</feature>
<feature type="binding site" evidence="8">
    <location>
        <begin position="415"/>
        <end position="417"/>
    </location>
    <ligand>
        <name>GTP</name>
        <dbReference type="ChEBI" id="CHEBI:37565"/>
    </ligand>
</feature>
<keyword evidence="6 8" id="KW-0460">Magnesium</keyword>
<comment type="subunit">
    <text evidence="1 8">Homodimer.</text>
</comment>
<feature type="binding site" evidence="8">
    <location>
        <begin position="12"/>
        <end position="18"/>
    </location>
    <ligand>
        <name>GTP</name>
        <dbReference type="ChEBI" id="CHEBI:37565"/>
    </ligand>
</feature>
<evidence type="ECO:0000256" key="4">
    <source>
        <dbReference type="ARBA" id="ARBA00022741"/>
    </source>
</evidence>
<dbReference type="InterPro" id="IPR033128">
    <property type="entry name" value="Adenylosuccin_syn_Lys_AS"/>
</dbReference>
<dbReference type="Gene3D" id="3.40.440.10">
    <property type="entry name" value="Adenylosuccinate Synthetase, subunit A, domain 1"/>
    <property type="match status" value="1"/>
</dbReference>
<dbReference type="RefSeq" id="WP_196607778.1">
    <property type="nucleotide sequence ID" value="NZ_VRYY01000005.1"/>
</dbReference>
<evidence type="ECO:0000256" key="1">
    <source>
        <dbReference type="ARBA" id="ARBA00011738"/>
    </source>
</evidence>
<feature type="active site" description="Proton donor" evidence="8">
    <location>
        <position position="41"/>
    </location>
</feature>
<feature type="binding site" evidence="8">
    <location>
        <begin position="40"/>
        <end position="42"/>
    </location>
    <ligand>
        <name>GTP</name>
        <dbReference type="ChEBI" id="CHEBI:37565"/>
    </ligand>
</feature>
<keyword evidence="8" id="KW-0963">Cytoplasm</keyword>
<evidence type="ECO:0000256" key="5">
    <source>
        <dbReference type="ARBA" id="ARBA00022755"/>
    </source>
</evidence>
<dbReference type="PROSITE" id="PS01266">
    <property type="entry name" value="ADENYLOSUCCIN_SYN_1"/>
    <property type="match status" value="1"/>
</dbReference>
<dbReference type="InterPro" id="IPR042110">
    <property type="entry name" value="Adenylosuccinate_synth_dom2"/>
</dbReference>
<evidence type="ECO:0000313" key="12">
    <source>
        <dbReference type="Proteomes" id="UP001194469"/>
    </source>
</evidence>
<dbReference type="PANTHER" id="PTHR11846">
    <property type="entry name" value="ADENYLOSUCCINATE SYNTHETASE"/>
    <property type="match status" value="1"/>
</dbReference>
<keyword evidence="2 8" id="KW-0436">Ligase</keyword>
<comment type="similarity">
    <text evidence="8 10">Belongs to the adenylosuccinate synthetase family.</text>
</comment>
<dbReference type="InterPro" id="IPR042111">
    <property type="entry name" value="Adenylosuccinate_synth_dom3"/>
</dbReference>
<evidence type="ECO:0000256" key="3">
    <source>
        <dbReference type="ARBA" id="ARBA00022723"/>
    </source>
</evidence>
<feature type="binding site" evidence="8">
    <location>
        <position position="40"/>
    </location>
    <ligand>
        <name>Mg(2+)</name>
        <dbReference type="ChEBI" id="CHEBI:18420"/>
    </ligand>
</feature>
<feature type="binding site" evidence="8">
    <location>
        <position position="307"/>
    </location>
    <ligand>
        <name>GTP</name>
        <dbReference type="ChEBI" id="CHEBI:37565"/>
    </ligand>
</feature>
<reference evidence="11 12" key="1">
    <citation type="submission" date="2019-08" db="EMBL/GenBank/DDBJ databases">
        <authorList>
            <person name="Luo N."/>
        </authorList>
    </citation>
    <scope>NUCLEOTIDE SEQUENCE [LARGE SCALE GENOMIC DNA]</scope>
    <source>
        <strain evidence="11 12">NCIMB 9442</strain>
    </source>
</reference>
<evidence type="ECO:0000256" key="7">
    <source>
        <dbReference type="ARBA" id="ARBA00023134"/>
    </source>
</evidence>
<feature type="active site" description="Proton acceptor" evidence="8">
    <location>
        <position position="13"/>
    </location>
</feature>
<feature type="binding site" evidence="8">
    <location>
        <position position="145"/>
    </location>
    <ligand>
        <name>IMP</name>
        <dbReference type="ChEBI" id="CHEBI:58053"/>
        <note>ligand shared between dimeric partners</note>
    </ligand>
</feature>
<dbReference type="Pfam" id="PF00709">
    <property type="entry name" value="Adenylsucc_synt"/>
    <property type="match status" value="1"/>
</dbReference>
<name>A0ABS0IZC5_9BACT</name>
<feature type="binding site" description="in other chain" evidence="8">
    <location>
        <begin position="13"/>
        <end position="16"/>
    </location>
    <ligand>
        <name>IMP</name>
        <dbReference type="ChEBI" id="CHEBI:58053"/>
        <note>ligand shared between dimeric partners</note>
    </ligand>
</feature>